<dbReference type="AlphaFoldDB" id="A0A1H7TI05"/>
<evidence type="ECO:0000256" key="1">
    <source>
        <dbReference type="ARBA" id="ARBA00022801"/>
    </source>
</evidence>
<feature type="binding site" evidence="4">
    <location>
        <position position="248"/>
    </location>
    <ligand>
        <name>substrate</name>
    </ligand>
</feature>
<dbReference type="STRING" id="407022.SAMN05661044_03522"/>
<keyword evidence="7" id="KW-1185">Reference proteome</keyword>
<dbReference type="RefSeq" id="WP_202907875.1">
    <property type="nucleotide sequence ID" value="NZ_FOAF01000004.1"/>
</dbReference>
<evidence type="ECO:0000256" key="4">
    <source>
        <dbReference type="PIRSR" id="PIRSR610905-2"/>
    </source>
</evidence>
<dbReference type="PANTHER" id="PTHR36845">
    <property type="entry name" value="HYDROLASE, PUTATIVE (AFU_ORTHOLOGUE AFUA_7G05090)-RELATED"/>
    <property type="match status" value="1"/>
</dbReference>
<dbReference type="GO" id="GO:0000272">
    <property type="term" value="P:polysaccharide catabolic process"/>
    <property type="evidence" value="ECO:0007669"/>
    <property type="project" value="TreeGrafter"/>
</dbReference>
<dbReference type="InterPro" id="IPR052369">
    <property type="entry name" value="UG_Glycosaminoglycan_Hydrolase"/>
</dbReference>
<feature type="chain" id="PRO_5011668751" evidence="5">
    <location>
        <begin position="20"/>
        <end position="393"/>
    </location>
</feature>
<comment type="similarity">
    <text evidence="2">Belongs to the glycosyl hydrolase 88 family.</text>
</comment>
<dbReference type="Gene3D" id="1.50.10.10">
    <property type="match status" value="1"/>
</dbReference>
<evidence type="ECO:0000256" key="3">
    <source>
        <dbReference type="PIRSR" id="PIRSR610905-1"/>
    </source>
</evidence>
<feature type="binding site" evidence="4">
    <location>
        <position position="172"/>
    </location>
    <ligand>
        <name>substrate</name>
    </ligand>
</feature>
<keyword evidence="5" id="KW-0732">Signal</keyword>
<dbReference type="Pfam" id="PF07470">
    <property type="entry name" value="Glyco_hydro_88"/>
    <property type="match status" value="1"/>
</dbReference>
<feature type="active site" description="Nucleophile" evidence="3">
    <location>
        <position position="113"/>
    </location>
</feature>
<dbReference type="InterPro" id="IPR012341">
    <property type="entry name" value="6hp_glycosidase-like_sf"/>
</dbReference>
<reference evidence="7" key="1">
    <citation type="submission" date="2016-10" db="EMBL/GenBank/DDBJ databases">
        <authorList>
            <person name="Varghese N."/>
            <person name="Submissions S."/>
        </authorList>
    </citation>
    <scope>NUCLEOTIDE SEQUENCE [LARGE SCALE GENOMIC DNA]</scope>
    <source>
        <strain evidence="7">DSM 18733</strain>
    </source>
</reference>
<dbReference type="InterPro" id="IPR008928">
    <property type="entry name" value="6-hairpin_glycosidase_sf"/>
</dbReference>
<evidence type="ECO:0000256" key="2">
    <source>
        <dbReference type="ARBA" id="ARBA00038358"/>
    </source>
</evidence>
<proteinExistence type="inferred from homology"/>
<dbReference type="Proteomes" id="UP000199421">
    <property type="component" value="Unassembled WGS sequence"/>
</dbReference>
<dbReference type="SUPFAM" id="SSF48208">
    <property type="entry name" value="Six-hairpin glycosidases"/>
    <property type="match status" value="1"/>
</dbReference>
<sequence>MKQFNLLLLAFLLVTKISAQEIQMRTLIDDNFNFAKEQYKVLAKNIPSDKLPQSFDPKTGKIDARNIQWWCSGFYPGSLWLIYEQTKDEQIHQEALRSLKVIEANKTFTGNHDLGFMMFCSYGNAYRITKEKSYKDIIFQSAESLSTRYRPRISAIQSWNKNKYWECPVIIDNMMNLEMLNWVSDNGGDSKFKDIAKTHANTTLKNHFRTDYSSYHVVDYNPDNGSVIRKATWQGAANSSAWARGQGWALYGYTMMYRDTKDKKYLKQAEGIANFILNHPNLPKDKIPYWDFDAPFMPFTVRDASAGALIASALLELGQYVEGNKKEFYRKNAEQMIRSLASSAYRSDTGENGGFLLAHSTGALPLNSEIDIPIIYADYYFLEALKRYKEWYL</sequence>
<dbReference type="InterPro" id="IPR010905">
    <property type="entry name" value="Glyco_hydro_88"/>
</dbReference>
<feature type="binding site" evidence="4">
    <location>
        <position position="232"/>
    </location>
    <ligand>
        <name>substrate</name>
    </ligand>
</feature>
<evidence type="ECO:0000256" key="5">
    <source>
        <dbReference type="SAM" id="SignalP"/>
    </source>
</evidence>
<feature type="signal peptide" evidence="5">
    <location>
        <begin position="1"/>
        <end position="19"/>
    </location>
</feature>
<protein>
    <submittedName>
        <fullName evidence="6">Glycosyl Hydrolase Family 88</fullName>
    </submittedName>
</protein>
<feature type="binding site" evidence="4">
    <location>
        <position position="113"/>
    </location>
    <ligand>
        <name>substrate</name>
    </ligand>
</feature>
<keyword evidence="1 6" id="KW-0378">Hydrolase</keyword>
<dbReference type="EMBL" id="FOAF01000004">
    <property type="protein sequence ID" value="SEL83966.1"/>
    <property type="molecule type" value="Genomic_DNA"/>
</dbReference>
<evidence type="ECO:0000313" key="6">
    <source>
        <dbReference type="EMBL" id="SEL83966.1"/>
    </source>
</evidence>
<organism evidence="6 7">
    <name type="scientific">Olivibacter domesticus</name>
    <name type="common">Pseudosphingobacterium domesticum</name>
    <dbReference type="NCBI Taxonomy" id="407022"/>
    <lineage>
        <taxon>Bacteria</taxon>
        <taxon>Pseudomonadati</taxon>
        <taxon>Bacteroidota</taxon>
        <taxon>Sphingobacteriia</taxon>
        <taxon>Sphingobacteriales</taxon>
        <taxon>Sphingobacteriaceae</taxon>
        <taxon>Olivibacter</taxon>
    </lineage>
</organism>
<gene>
    <name evidence="6" type="ORF">SAMN05661044_03522</name>
</gene>
<name>A0A1H7TI05_OLID1</name>
<dbReference type="PANTHER" id="PTHR36845:SF1">
    <property type="entry name" value="HYDROLASE, PUTATIVE (AFU_ORTHOLOGUE AFUA_7G05090)-RELATED"/>
    <property type="match status" value="1"/>
</dbReference>
<evidence type="ECO:0000313" key="7">
    <source>
        <dbReference type="Proteomes" id="UP000199421"/>
    </source>
</evidence>
<accession>A0A1H7TI05</accession>
<feature type="active site" description="Proton donor" evidence="3">
    <location>
        <position position="172"/>
    </location>
</feature>
<feature type="binding site" evidence="4">
    <location>
        <position position="244"/>
    </location>
    <ligand>
        <name>substrate</name>
    </ligand>
</feature>
<dbReference type="GO" id="GO:0052757">
    <property type="term" value="F:chondroitin hydrolase activity"/>
    <property type="evidence" value="ECO:0007669"/>
    <property type="project" value="TreeGrafter"/>
</dbReference>